<reference evidence="1 2" key="1">
    <citation type="submission" date="2016-10" db="EMBL/GenBank/DDBJ databases">
        <authorList>
            <person name="de Groot N.N."/>
        </authorList>
    </citation>
    <scope>NUCLEOTIDE SEQUENCE [LARGE SCALE GENOMIC DNA]</scope>
    <source>
        <strain evidence="1 2">Sb05</strain>
    </source>
</reference>
<sequence>MLKKIVGAIVFLLFLFGMMMFQPMALNKVYHEELNYDILIASNNNIKTEIIKKKMLQVLEKIYDKKFSQKSYTVDISNIENHSNYWMLTVSKEKEKYQLSMDMETQKIITLNAEITGGESEKTGEELDKIATDFWQLSEVKFTSASIEETVKEDEADTLYLVLNDNRETVAEMGLDKATGKIIYYQKDK</sequence>
<gene>
    <name evidence="1" type="ORF">SAMN05216392_1824</name>
</gene>
<dbReference type="EMBL" id="FNKE01000003">
    <property type="protein sequence ID" value="SDQ48340.1"/>
    <property type="molecule type" value="Genomic_DNA"/>
</dbReference>
<name>A0A1H1B8X5_STREI</name>
<evidence type="ECO:0000313" key="2">
    <source>
        <dbReference type="Proteomes" id="UP000182870"/>
    </source>
</evidence>
<protein>
    <recommendedName>
        <fullName evidence="3">PepSY domain-containing protein</fullName>
    </recommendedName>
</protein>
<dbReference type="RefSeq" id="WP_074561335.1">
    <property type="nucleotide sequence ID" value="NZ_FNKE01000003.1"/>
</dbReference>
<evidence type="ECO:0008006" key="3">
    <source>
        <dbReference type="Google" id="ProtNLM"/>
    </source>
</evidence>
<dbReference type="Proteomes" id="UP000182870">
    <property type="component" value="Unassembled WGS sequence"/>
</dbReference>
<evidence type="ECO:0000313" key="1">
    <source>
        <dbReference type="EMBL" id="SDQ48340.1"/>
    </source>
</evidence>
<accession>A0A1H1B8X5</accession>
<dbReference type="AlphaFoldDB" id="A0A1H1B8X5"/>
<organism evidence="1 2">
    <name type="scientific">Streptococcus equinus</name>
    <name type="common">Streptococcus bovis</name>
    <dbReference type="NCBI Taxonomy" id="1335"/>
    <lineage>
        <taxon>Bacteria</taxon>
        <taxon>Bacillati</taxon>
        <taxon>Bacillota</taxon>
        <taxon>Bacilli</taxon>
        <taxon>Lactobacillales</taxon>
        <taxon>Streptococcaceae</taxon>
        <taxon>Streptococcus</taxon>
    </lineage>
</organism>
<proteinExistence type="predicted"/>